<dbReference type="PROSITE" id="PS50930">
    <property type="entry name" value="HTH_LYTTR"/>
    <property type="match status" value="1"/>
</dbReference>
<dbReference type="Pfam" id="PF04397">
    <property type="entry name" value="LytTR"/>
    <property type="match status" value="1"/>
</dbReference>
<evidence type="ECO:0000313" key="8">
    <source>
        <dbReference type="Proteomes" id="UP000238825"/>
    </source>
</evidence>
<dbReference type="Proteomes" id="UP000238825">
    <property type="component" value="Chromosome"/>
</dbReference>
<evidence type="ECO:0000256" key="1">
    <source>
        <dbReference type="ARBA" id="ARBA00022490"/>
    </source>
</evidence>
<evidence type="ECO:0000256" key="3">
    <source>
        <dbReference type="ARBA" id="ARBA00023125"/>
    </source>
</evidence>
<reference evidence="7 9" key="2">
    <citation type="submission" date="2018-06" db="EMBL/GenBank/DDBJ databases">
        <authorList>
            <consortium name="Pathogen Informatics"/>
            <person name="Doyle S."/>
        </authorList>
    </citation>
    <scope>NUCLEOTIDE SEQUENCE [LARGE SCALE GENOMIC DNA]</scope>
    <source>
        <strain evidence="7 9">NCTC10338</strain>
    </source>
</reference>
<dbReference type="RefSeq" id="WP_024361201.1">
    <property type="nucleotide sequence ID" value="NZ_BJNS01000013.1"/>
</dbReference>
<keyword evidence="3" id="KW-0238">DNA-binding</keyword>
<evidence type="ECO:0000256" key="2">
    <source>
        <dbReference type="ARBA" id="ARBA00023015"/>
    </source>
</evidence>
<dbReference type="InterPro" id="IPR046947">
    <property type="entry name" value="LytR-like"/>
</dbReference>
<dbReference type="EMBL" id="CP019980">
    <property type="protein sequence ID" value="AVK96377.1"/>
    <property type="molecule type" value="Genomic_DNA"/>
</dbReference>
<reference evidence="6 8" key="1">
    <citation type="submission" date="2017-03" db="EMBL/GenBank/DDBJ databases">
        <title>The whole genome sequencing and assembly of Lysinibacillus sphaericus DSM 28T strain.</title>
        <authorList>
            <person name="Lee Y.-J."/>
            <person name="Yi H."/>
            <person name="Bahn Y.-S."/>
            <person name="Kim J.F."/>
            <person name="Lee D.-W."/>
        </authorList>
    </citation>
    <scope>NUCLEOTIDE SEQUENCE [LARGE SCALE GENOMIC DNA]</scope>
    <source>
        <strain evidence="6 8">DSM 28</strain>
    </source>
</reference>
<evidence type="ECO:0000313" key="6">
    <source>
        <dbReference type="EMBL" id="AVK96377.1"/>
    </source>
</evidence>
<dbReference type="Gene3D" id="2.40.50.1020">
    <property type="entry name" value="LytTr DNA-binding domain"/>
    <property type="match status" value="1"/>
</dbReference>
<dbReference type="EMBL" id="UFSZ01000001">
    <property type="protein sequence ID" value="SUV17835.1"/>
    <property type="molecule type" value="Genomic_DNA"/>
</dbReference>
<organism evidence="6 8">
    <name type="scientific">Lysinibacillus sphaericus</name>
    <name type="common">Bacillus sphaericus</name>
    <dbReference type="NCBI Taxonomy" id="1421"/>
    <lineage>
        <taxon>Bacteria</taxon>
        <taxon>Bacillati</taxon>
        <taxon>Bacillota</taxon>
        <taxon>Bacilli</taxon>
        <taxon>Bacillales</taxon>
        <taxon>Bacillaceae</taxon>
        <taxon>Lysinibacillus</taxon>
    </lineage>
</organism>
<dbReference type="GeneID" id="48276335"/>
<dbReference type="AlphaFoldDB" id="A0A2S0JZ26"/>
<dbReference type="InterPro" id="IPR007492">
    <property type="entry name" value="LytTR_DNA-bd_dom"/>
</dbReference>
<dbReference type="PANTHER" id="PTHR37299">
    <property type="entry name" value="TRANSCRIPTIONAL REGULATOR-RELATED"/>
    <property type="match status" value="1"/>
</dbReference>
<sequence>MNVEVSIDPLCREPKIIIYTDKMTTEIEHIMRNIFSTEEDTLPVLSNKGVELIHCEDIIRLYTEQKKVLVQTADNLFTIRLRMYELEAKLNSQMFVRISNAEIVNRKKIKYMDISKTGTIGVFLEGNVKTFASRRYVAKIKKQLGI</sequence>
<dbReference type="SMART" id="SM00850">
    <property type="entry name" value="LytTR"/>
    <property type="match status" value="1"/>
</dbReference>
<dbReference type="Proteomes" id="UP000255295">
    <property type="component" value="Unassembled WGS sequence"/>
</dbReference>
<gene>
    <name evidence="6" type="ORF">LS41612_08990</name>
    <name evidence="7" type="ORF">NCTC10338_02946</name>
</gene>
<keyword evidence="4" id="KW-0804">Transcription</keyword>
<name>A0A2S0JZ26_LYSSH</name>
<dbReference type="GO" id="GO:0003677">
    <property type="term" value="F:DNA binding"/>
    <property type="evidence" value="ECO:0007669"/>
    <property type="project" value="UniProtKB-KW"/>
</dbReference>
<evidence type="ECO:0000313" key="9">
    <source>
        <dbReference type="Proteomes" id="UP000255295"/>
    </source>
</evidence>
<evidence type="ECO:0000313" key="7">
    <source>
        <dbReference type="EMBL" id="SUV17835.1"/>
    </source>
</evidence>
<dbReference type="PANTHER" id="PTHR37299:SF2">
    <property type="entry name" value="HTH LYTTR-TYPE DOMAIN-CONTAINING PROTEIN"/>
    <property type="match status" value="1"/>
</dbReference>
<evidence type="ECO:0000256" key="4">
    <source>
        <dbReference type="ARBA" id="ARBA00023163"/>
    </source>
</evidence>
<keyword evidence="1" id="KW-0963">Cytoplasm</keyword>
<feature type="domain" description="HTH LytTR-type" evidence="5">
    <location>
        <begin position="42"/>
        <end position="146"/>
    </location>
</feature>
<dbReference type="GO" id="GO:0000156">
    <property type="term" value="F:phosphorelay response regulator activity"/>
    <property type="evidence" value="ECO:0007669"/>
    <property type="project" value="InterPro"/>
</dbReference>
<proteinExistence type="predicted"/>
<keyword evidence="2" id="KW-0805">Transcription regulation</keyword>
<protein>
    <submittedName>
        <fullName evidence="6">LytTR family transcriptional regulator</fullName>
    </submittedName>
    <submittedName>
        <fullName evidence="7">Response regulator receiver protein</fullName>
    </submittedName>
</protein>
<evidence type="ECO:0000259" key="5">
    <source>
        <dbReference type="PROSITE" id="PS50930"/>
    </source>
</evidence>
<accession>A0A2S0JZ26</accession>